<feature type="compositionally biased region" description="Basic and acidic residues" evidence="1">
    <location>
        <begin position="806"/>
        <end position="822"/>
    </location>
</feature>
<feature type="compositionally biased region" description="Low complexity" evidence="1">
    <location>
        <begin position="604"/>
        <end position="613"/>
    </location>
</feature>
<dbReference type="InParanoid" id="A0A066VPJ3"/>
<name>A0A066VPJ3_TILAU</name>
<feature type="compositionally biased region" description="Basic and acidic residues" evidence="1">
    <location>
        <begin position="519"/>
        <end position="528"/>
    </location>
</feature>
<feature type="compositionally biased region" description="Low complexity" evidence="1">
    <location>
        <begin position="1213"/>
        <end position="1235"/>
    </location>
</feature>
<proteinExistence type="predicted"/>
<feature type="region of interest" description="Disordered" evidence="1">
    <location>
        <begin position="184"/>
        <end position="240"/>
    </location>
</feature>
<feature type="compositionally biased region" description="Low complexity" evidence="1">
    <location>
        <begin position="142"/>
        <end position="161"/>
    </location>
</feature>
<feature type="compositionally biased region" description="Polar residues" evidence="1">
    <location>
        <begin position="23"/>
        <end position="40"/>
    </location>
</feature>
<feature type="region of interest" description="Disordered" evidence="1">
    <location>
        <begin position="1"/>
        <end position="164"/>
    </location>
</feature>
<evidence type="ECO:0000256" key="1">
    <source>
        <dbReference type="SAM" id="MobiDB-lite"/>
    </source>
</evidence>
<feature type="compositionally biased region" description="Low complexity" evidence="1">
    <location>
        <begin position="885"/>
        <end position="894"/>
    </location>
</feature>
<dbReference type="OrthoDB" id="2504896at2759"/>
<feature type="compositionally biased region" description="Basic and acidic residues" evidence="1">
    <location>
        <begin position="8"/>
        <end position="21"/>
    </location>
</feature>
<dbReference type="STRING" id="1037660.A0A066VPJ3"/>
<feature type="compositionally biased region" description="Low complexity" evidence="1">
    <location>
        <begin position="554"/>
        <end position="571"/>
    </location>
</feature>
<comment type="caution">
    <text evidence="2">The sequence shown here is derived from an EMBL/GenBank/DDBJ whole genome shotgun (WGS) entry which is preliminary data.</text>
</comment>
<accession>A0A066VPJ3</accession>
<dbReference type="EMBL" id="JMSN01000059">
    <property type="protein sequence ID" value="KDN43672.1"/>
    <property type="molecule type" value="Genomic_DNA"/>
</dbReference>
<feature type="region of interest" description="Disordered" evidence="1">
    <location>
        <begin position="1363"/>
        <end position="1397"/>
    </location>
</feature>
<feature type="compositionally biased region" description="Low complexity" evidence="1">
    <location>
        <begin position="325"/>
        <end position="346"/>
    </location>
</feature>
<evidence type="ECO:0000313" key="3">
    <source>
        <dbReference type="Proteomes" id="UP000027361"/>
    </source>
</evidence>
<dbReference type="GeneID" id="25264685"/>
<feature type="region of interest" description="Disordered" evidence="1">
    <location>
        <begin position="325"/>
        <end position="392"/>
    </location>
</feature>
<gene>
    <name evidence="2" type="ORF">K437DRAFT_257406</name>
</gene>
<feature type="compositionally biased region" description="Basic and acidic residues" evidence="1">
    <location>
        <begin position="996"/>
        <end position="1010"/>
    </location>
</feature>
<feature type="region of interest" description="Disordered" evidence="1">
    <location>
        <begin position="1414"/>
        <end position="1466"/>
    </location>
</feature>
<feature type="compositionally biased region" description="Basic and acidic residues" evidence="1">
    <location>
        <begin position="830"/>
        <end position="884"/>
    </location>
</feature>
<feature type="compositionally biased region" description="Polar residues" evidence="1">
    <location>
        <begin position="191"/>
        <end position="205"/>
    </location>
</feature>
<keyword evidence="3" id="KW-1185">Reference proteome</keyword>
<feature type="compositionally biased region" description="Polar residues" evidence="1">
    <location>
        <begin position="1382"/>
        <end position="1396"/>
    </location>
</feature>
<dbReference type="RefSeq" id="XP_013242448.1">
    <property type="nucleotide sequence ID" value="XM_013386994.1"/>
</dbReference>
<feature type="compositionally biased region" description="Low complexity" evidence="1">
    <location>
        <begin position="255"/>
        <end position="301"/>
    </location>
</feature>
<feature type="compositionally biased region" description="Low complexity" evidence="1">
    <location>
        <begin position="357"/>
        <end position="368"/>
    </location>
</feature>
<sequence>MSAASAEIVEHGHDGEKKDGDALTSSEVQAQRQESSNTQRASDRHQQSFADSHNGKVEARAAVQNENNVDATAAGDNAGGYAKHLQDNDESEVFSIMRERPAIVQRATTDQASGPVQGAQASKDGTKGVEPDVAHIGAQEEAGTTLRTSAASTSAEPAALSKPENFAGASSTLVAQAAEDAFPADAAANDRQSTPAASASICQQQAPSTATPASGASNASSGPPTPTLAHATASGMASAPRKFASASVTKKFLEKASPSPLTTTASPSGTLTLSLGSGSKLGSAGSRSKLSSSSKAPSTAGWAPISYPAGTPSISTSVAASSKLVSSLASGRSASPGGLRPSSSSGIAPTLGTNVRSSSPAGTSVASSKAAPWTKGTSSPTGANGIHGLSSREADRLKTVFPTAAEAASAQKEAEKKAAAAAAEALAKQEAALKVLESFRGGNLKSGDHWDDLDDDEFFGEVVEFGDGKQYKITAQPTASVQPGEAAKAAKATEKAEEQVMQQEVEANFYNGPVSKEERFRDVGHDRTMPSARPPPWGGIKRGSVSRASGDGEAAATASFAPVAPVPQQQQKQLFDAKAATKKERRISVGAPSISLLQRDRAPSESFVSSPPSRSDEPAGMYNAASAQAHAPVATVAAATRAWGPLAQRQASLNKASGVPVKAVVPPPTAQPPAEAKVVEAPCKPAVAPPASELKTAKHGNLNGPTAGAAVRMSPRATLSSLPPAAASAAAVNHAQTSSAPRPPPWGGIKRSLEGQSTAPEPSSQALAAAAPAAAPPESALAAATIINPEDQAKTMLSAVERARKRREDEEARRLEEKERARAKAAALEAKLKEEAETKERAKEEAEQKRKEALEARRQAAAEEKAKRAEAAAAEKAEKAREEAAAAAAAATKASFEQAPARILSPSDAISWRRSGPSPTAAPGDVTIAKRWSSTTGGPMRESQLAEQPRRTLLQRTLQQPIHEQPFGASTRPEVPDSGRSDAKRRQQAKATIPRVDVRAPSDDVDRSDLPMHRVGRRSVTPIQAAPLKPATMRPYLPPEPLLTRAEVPMDGPPAWKHFAVKVTQGLMRGLLQEAESHTQRSAVLRANTLRSHPIYALTWDPPLMTISIRTLSRDDYFFPKRFYRGVAQSSVNIPRRTLSRALRQINDLSAFQSGYSPLTRSPVGVNEDLDTAIATPPSEQPEDWGPQRIKVSLPRSHLKGTRGIPQIRLPRAGGSAASQATQPAPATLPSTSSSPFQTALNAATGQAVLGASDVRRAPGSRIDTISAPRNGVVSHSADFSQTAGVLGTSSLSVATRTREEDSPTSYMAHMELTDMVYSTSDSSALGGAISSLPEPAVASGQTSVGSTLPLPKSTASPWGFPMLEGSHSAPDSDAVKKVWAQPSSDGKNGTQNSLKGITDAFLPSSLVQDLRNEEAPPLSASSVDSHRASDTPLDDFGTADSVFNPHAMNPASDVSGAREPARGSPVVRQNGFAASSSSISTASGLNADVGGNADARSVAKAGAPVAGANRFAAPGVAGYETASFGPADYPEAYASYGYFPYSMTPQQMNAFALQQRQYNAAALQFGTTLTGASPYGGMSPMAVSTYNAFRPPSGAVGKGYYSAGMSSGAFGTMGAGMTATVGWPVDSHSQSPHMAHAAAAGSNYSCLSALSLWH</sequence>
<dbReference type="HOGENOM" id="CLU_242338_0_0_1"/>
<feature type="region of interest" description="Disordered" evidence="1">
    <location>
        <begin position="476"/>
        <end position="499"/>
    </location>
</feature>
<dbReference type="Proteomes" id="UP000027361">
    <property type="component" value="Unassembled WGS sequence"/>
</dbReference>
<feature type="compositionally biased region" description="Basic and acidic residues" evidence="1">
    <location>
        <begin position="974"/>
        <end position="985"/>
    </location>
</feature>
<feature type="region of interest" description="Disordered" evidence="1">
    <location>
        <begin position="962"/>
        <end position="1010"/>
    </location>
</feature>
<feature type="compositionally biased region" description="Low complexity" evidence="1">
    <location>
        <begin position="206"/>
        <end position="222"/>
    </location>
</feature>
<dbReference type="OMA" id="HLNPNAH"/>
<protein>
    <submittedName>
        <fullName evidence="2">Uncharacterized protein</fullName>
    </submittedName>
</protein>
<feature type="region of interest" description="Disordered" evidence="1">
    <location>
        <begin position="254"/>
        <end position="307"/>
    </location>
</feature>
<feature type="region of interest" description="Disordered" evidence="1">
    <location>
        <begin position="519"/>
        <end position="630"/>
    </location>
</feature>
<feature type="compositionally biased region" description="Basic and acidic residues" evidence="1">
    <location>
        <begin position="124"/>
        <end position="133"/>
    </location>
</feature>
<feature type="compositionally biased region" description="Low complexity" evidence="1">
    <location>
        <begin position="714"/>
        <end position="731"/>
    </location>
</feature>
<feature type="region of interest" description="Disordered" evidence="1">
    <location>
        <begin position="650"/>
        <end position="949"/>
    </location>
</feature>
<reference evidence="2 3" key="1">
    <citation type="submission" date="2014-05" db="EMBL/GenBank/DDBJ databases">
        <title>Draft genome sequence of a rare smut relative, Tilletiaria anomala UBC 951.</title>
        <authorList>
            <consortium name="DOE Joint Genome Institute"/>
            <person name="Toome M."/>
            <person name="Kuo A."/>
            <person name="Henrissat B."/>
            <person name="Lipzen A."/>
            <person name="Tritt A."/>
            <person name="Yoshinaga Y."/>
            <person name="Zane M."/>
            <person name="Barry K."/>
            <person name="Grigoriev I.V."/>
            <person name="Spatafora J.W."/>
            <person name="Aimea M.C."/>
        </authorList>
    </citation>
    <scope>NUCLEOTIDE SEQUENCE [LARGE SCALE GENOMIC DNA]</scope>
    <source>
        <strain evidence="2 3">UBC 951</strain>
    </source>
</reference>
<organism evidence="2 3">
    <name type="scientific">Tilletiaria anomala (strain ATCC 24038 / CBS 436.72 / UBC 951)</name>
    <dbReference type="NCBI Taxonomy" id="1037660"/>
    <lineage>
        <taxon>Eukaryota</taxon>
        <taxon>Fungi</taxon>
        <taxon>Dikarya</taxon>
        <taxon>Basidiomycota</taxon>
        <taxon>Ustilaginomycotina</taxon>
        <taxon>Exobasidiomycetes</taxon>
        <taxon>Georgefischeriales</taxon>
        <taxon>Tilletiariaceae</taxon>
        <taxon>Tilletiaria</taxon>
    </lineage>
</organism>
<feature type="region of interest" description="Disordered" evidence="1">
    <location>
        <begin position="1207"/>
        <end position="1235"/>
    </location>
</feature>
<evidence type="ECO:0000313" key="2">
    <source>
        <dbReference type="EMBL" id="KDN43672.1"/>
    </source>
</evidence>
<feature type="compositionally biased region" description="Low complexity" evidence="1">
    <location>
        <begin position="759"/>
        <end position="784"/>
    </location>
</feature>